<accession>A0AAU9III4</accession>
<sequence length="186" mass="21459">MPSPKRKRSRSREKEDSKDFKYTAATPKELKALLLQYMVTDKFSTPIDSQSLMRNLRMLFRSTSGRMMMRGFDLCEILKDLEEKRAIKLEPFDIGTKTCQMILTVNKDILQQLGRETSKDRPKKGASSSIAYRNDKVSWLKQADNEKIEISKASKQQNGAFKEEIEGDSWSFKPIGKEKNYALATF</sequence>
<dbReference type="EMBL" id="CAJZBQ010000009">
    <property type="protein sequence ID" value="CAG9312982.1"/>
    <property type="molecule type" value="Genomic_DNA"/>
</dbReference>
<organism evidence="2 3">
    <name type="scientific">Blepharisma stoltei</name>
    <dbReference type="NCBI Taxonomy" id="1481888"/>
    <lineage>
        <taxon>Eukaryota</taxon>
        <taxon>Sar</taxon>
        <taxon>Alveolata</taxon>
        <taxon>Ciliophora</taxon>
        <taxon>Postciliodesmatophora</taxon>
        <taxon>Heterotrichea</taxon>
        <taxon>Heterotrichida</taxon>
        <taxon>Blepharismidae</taxon>
        <taxon>Blepharisma</taxon>
    </lineage>
</organism>
<feature type="region of interest" description="Disordered" evidence="1">
    <location>
        <begin position="1"/>
        <end position="21"/>
    </location>
</feature>
<gene>
    <name evidence="2" type="ORF">BSTOLATCC_MIC7773</name>
</gene>
<proteinExistence type="predicted"/>
<dbReference type="AlphaFoldDB" id="A0AAU9III4"/>
<reference evidence="2" key="1">
    <citation type="submission" date="2021-09" db="EMBL/GenBank/DDBJ databases">
        <authorList>
            <consortium name="AG Swart"/>
            <person name="Singh M."/>
            <person name="Singh A."/>
            <person name="Seah K."/>
            <person name="Emmerich C."/>
        </authorList>
    </citation>
    <scope>NUCLEOTIDE SEQUENCE</scope>
    <source>
        <strain evidence="2">ATCC30299</strain>
    </source>
</reference>
<protein>
    <submittedName>
        <fullName evidence="2">Uncharacterized protein</fullName>
    </submittedName>
</protein>
<dbReference type="Proteomes" id="UP001162131">
    <property type="component" value="Unassembled WGS sequence"/>
</dbReference>
<evidence type="ECO:0000313" key="2">
    <source>
        <dbReference type="EMBL" id="CAG9312982.1"/>
    </source>
</evidence>
<comment type="caution">
    <text evidence="2">The sequence shown here is derived from an EMBL/GenBank/DDBJ whole genome shotgun (WGS) entry which is preliminary data.</text>
</comment>
<feature type="compositionally biased region" description="Basic and acidic residues" evidence="1">
    <location>
        <begin position="12"/>
        <end position="21"/>
    </location>
</feature>
<evidence type="ECO:0000256" key="1">
    <source>
        <dbReference type="SAM" id="MobiDB-lite"/>
    </source>
</evidence>
<feature type="compositionally biased region" description="Basic residues" evidence="1">
    <location>
        <begin position="1"/>
        <end position="11"/>
    </location>
</feature>
<keyword evidence="3" id="KW-1185">Reference proteome</keyword>
<evidence type="ECO:0000313" key="3">
    <source>
        <dbReference type="Proteomes" id="UP001162131"/>
    </source>
</evidence>
<name>A0AAU9III4_9CILI</name>